<evidence type="ECO:0000256" key="4">
    <source>
        <dbReference type="ARBA" id="ARBA00022824"/>
    </source>
</evidence>
<keyword evidence="8" id="KW-0143">Chaperone</keyword>
<dbReference type="Gene3D" id="1.10.287.110">
    <property type="entry name" value="DnaJ domain"/>
    <property type="match status" value="1"/>
</dbReference>
<dbReference type="InterPro" id="IPR004179">
    <property type="entry name" value="Sec63-dom"/>
</dbReference>
<dbReference type="SUPFAM" id="SSF158702">
    <property type="entry name" value="Sec63 N-terminal domain-like"/>
    <property type="match status" value="1"/>
</dbReference>
<dbReference type="PROSITE" id="PS50076">
    <property type="entry name" value="DNAJ_2"/>
    <property type="match status" value="1"/>
</dbReference>
<feature type="domain" description="J" evidence="11">
    <location>
        <begin position="80"/>
        <end position="149"/>
    </location>
</feature>
<dbReference type="SMART" id="SM00271">
    <property type="entry name" value="DnaJ"/>
    <property type="match status" value="1"/>
</dbReference>
<dbReference type="PRINTS" id="PR00625">
    <property type="entry name" value="JDOMAIN"/>
</dbReference>
<dbReference type="GO" id="GO:0006614">
    <property type="term" value="P:SRP-dependent cotranslational protein targeting to membrane"/>
    <property type="evidence" value="ECO:0007669"/>
    <property type="project" value="TreeGrafter"/>
</dbReference>
<dbReference type="OrthoDB" id="1734229at2759"/>
<dbReference type="CDD" id="cd06257">
    <property type="entry name" value="DnaJ"/>
    <property type="match status" value="1"/>
</dbReference>
<evidence type="ECO:0000256" key="3">
    <source>
        <dbReference type="ARBA" id="ARBA00022692"/>
    </source>
</evidence>
<dbReference type="GeneID" id="63806917"/>
<evidence type="ECO:0000256" key="6">
    <source>
        <dbReference type="ARBA" id="ARBA00022989"/>
    </source>
</evidence>
<evidence type="ECO:0000256" key="1">
    <source>
        <dbReference type="ARBA" id="ARBA00004477"/>
    </source>
</evidence>
<keyword evidence="7 10" id="KW-0472">Membrane</keyword>
<keyword evidence="3 10" id="KW-0812">Transmembrane</keyword>
<protein>
    <recommendedName>
        <fullName evidence="11">J domain-containing protein</fullName>
    </recommendedName>
</protein>
<evidence type="ECO:0000313" key="13">
    <source>
        <dbReference type="Proteomes" id="UP000193922"/>
    </source>
</evidence>
<dbReference type="AlphaFoldDB" id="A0A1Y1WAH5"/>
<dbReference type="STRING" id="61395.A0A1Y1WAH5"/>
<keyword evidence="4" id="KW-0256">Endoplasmic reticulum</keyword>
<feature type="transmembrane region" description="Helical" evidence="10">
    <location>
        <begin position="175"/>
        <end position="197"/>
    </location>
</feature>
<dbReference type="SMART" id="SM00973">
    <property type="entry name" value="Sec63"/>
    <property type="match status" value="1"/>
</dbReference>
<dbReference type="PANTHER" id="PTHR24075">
    <property type="entry name" value="SEC63 DOMAIN-CONTAINING"/>
    <property type="match status" value="1"/>
</dbReference>
<dbReference type="PANTHER" id="PTHR24075:SF0">
    <property type="entry name" value="TRANSLOCATION PROTEIN SEC63 HOMOLOG"/>
    <property type="match status" value="1"/>
</dbReference>
<reference evidence="12 13" key="1">
    <citation type="submission" date="2016-07" db="EMBL/GenBank/DDBJ databases">
        <title>Pervasive Adenine N6-methylation of Active Genes in Fungi.</title>
        <authorList>
            <consortium name="DOE Joint Genome Institute"/>
            <person name="Mondo S.J."/>
            <person name="Dannebaum R.O."/>
            <person name="Kuo R.C."/>
            <person name="Labutti K."/>
            <person name="Haridas S."/>
            <person name="Kuo A."/>
            <person name="Salamov A."/>
            <person name="Ahrendt S.R."/>
            <person name="Lipzen A."/>
            <person name="Sullivan W."/>
            <person name="Andreopoulos W.B."/>
            <person name="Clum A."/>
            <person name="Lindquist E."/>
            <person name="Daum C."/>
            <person name="Ramamoorthy G.K."/>
            <person name="Gryganskyi A."/>
            <person name="Culley D."/>
            <person name="Magnuson J.K."/>
            <person name="James T.Y."/>
            <person name="O'Malley M.A."/>
            <person name="Stajich J.E."/>
            <person name="Spatafora J.W."/>
            <person name="Visel A."/>
            <person name="Grigoriev I.V."/>
        </authorList>
    </citation>
    <scope>NUCLEOTIDE SEQUENCE [LARGE SCALE GENOMIC DNA]</scope>
    <source>
        <strain evidence="12 13">ATCC 12442</strain>
    </source>
</reference>
<keyword evidence="5" id="KW-0653">Protein transport</keyword>
<dbReference type="Pfam" id="PF02889">
    <property type="entry name" value="Sec63"/>
    <property type="match status" value="1"/>
</dbReference>
<evidence type="ECO:0000256" key="10">
    <source>
        <dbReference type="SAM" id="Phobius"/>
    </source>
</evidence>
<comment type="caution">
    <text evidence="12">The sequence shown here is derived from an EMBL/GenBank/DDBJ whole genome shotgun (WGS) entry which is preliminary data.</text>
</comment>
<sequence>MGAKYTYDESGVTFFYYALTVLSLTVVPTTLYLLVGNKGSGETMKPKTPKVRTRKVKNKSSMPKIRAVLLVVGWALIFLLSYKVKTTEVAEAEYWDPFKRAFRQLSMKWHPDKVSEENKELAGEKMAEINRAYKTLTDPEALENYNKYGNPDGMQVQSMGIALPKLLVEAHTSPFVLLLYGLMFGFVMPFYVGRWWYNSTRYQKDRILNPTMGLFFKNIREHITQRNLIELLTAATEFTEDDLKYRESEDKTLKEISENVQRVSRRHALEIFTPSKKFTSKDAIDDAELADQQQQIVITALNLVHRGLLQISTGHNWYNCSTQLMSISQMLVQGLYMYDAPLMQLPGITNENQPKIYKEKNVYGINQLLRLPAEKQREALNVLGDKQFEEAIQYAKVIPKVEIARALLTVIGDQVITPLSIVTLIAKIKVTNARTKAVSRFQGADIEEIADEDTAAIENFVSRMSKNESKETAPEVYCPYFAGRKESQWWVSFANFQSGKLVVPPIRVANLATERVVSVQFQAPPQPGTYTFQLLVKSDSYYGCDVLQEIRMEVADRATLPAEAPVEDDISEPEDDSIAAQMAQLRGQQAGGRRNDDDSSDEE</sequence>
<dbReference type="Gene3D" id="1.10.3380.10">
    <property type="entry name" value="Sec63 N-terminal domain-like domain"/>
    <property type="match status" value="1"/>
</dbReference>
<comment type="subcellular location">
    <subcellularLocation>
        <location evidence="1">Endoplasmic reticulum membrane</location>
        <topology evidence="1">Multi-pass membrane protein</topology>
    </subcellularLocation>
</comment>
<feature type="transmembrane region" description="Helical" evidence="10">
    <location>
        <begin position="14"/>
        <end position="35"/>
    </location>
</feature>
<evidence type="ECO:0000256" key="9">
    <source>
        <dbReference type="SAM" id="MobiDB-lite"/>
    </source>
</evidence>
<evidence type="ECO:0000256" key="2">
    <source>
        <dbReference type="ARBA" id="ARBA00022448"/>
    </source>
</evidence>
<feature type="region of interest" description="Disordered" evidence="9">
    <location>
        <begin position="583"/>
        <end position="603"/>
    </location>
</feature>
<dbReference type="Proteomes" id="UP000193922">
    <property type="component" value="Unassembled WGS sequence"/>
</dbReference>
<dbReference type="GO" id="GO:0031207">
    <property type="term" value="C:Sec62/Sec63 complex"/>
    <property type="evidence" value="ECO:0007669"/>
    <property type="project" value="TreeGrafter"/>
</dbReference>
<gene>
    <name evidence="12" type="ORF">DL89DRAFT_292183</name>
</gene>
<accession>A0A1Y1WAH5</accession>
<keyword evidence="6 10" id="KW-1133">Transmembrane helix</keyword>
<dbReference type="Gene3D" id="1.10.150.20">
    <property type="entry name" value="5' to 3' exonuclease, C-terminal subdomain"/>
    <property type="match status" value="1"/>
</dbReference>
<dbReference type="SUPFAM" id="SSF81296">
    <property type="entry name" value="E set domains"/>
    <property type="match status" value="1"/>
</dbReference>
<keyword evidence="13" id="KW-1185">Reference proteome</keyword>
<evidence type="ECO:0000313" key="12">
    <source>
        <dbReference type="EMBL" id="ORX70523.1"/>
    </source>
</evidence>
<evidence type="ECO:0000256" key="5">
    <source>
        <dbReference type="ARBA" id="ARBA00022927"/>
    </source>
</evidence>
<dbReference type="EMBL" id="MCFD01000005">
    <property type="protein sequence ID" value="ORX70523.1"/>
    <property type="molecule type" value="Genomic_DNA"/>
</dbReference>
<dbReference type="InterPro" id="IPR001623">
    <property type="entry name" value="DnaJ_domain"/>
</dbReference>
<evidence type="ECO:0000259" key="11">
    <source>
        <dbReference type="PROSITE" id="PS50076"/>
    </source>
</evidence>
<organism evidence="12 13">
    <name type="scientific">Linderina pennispora</name>
    <dbReference type="NCBI Taxonomy" id="61395"/>
    <lineage>
        <taxon>Eukaryota</taxon>
        <taxon>Fungi</taxon>
        <taxon>Fungi incertae sedis</taxon>
        <taxon>Zoopagomycota</taxon>
        <taxon>Kickxellomycotina</taxon>
        <taxon>Kickxellomycetes</taxon>
        <taxon>Kickxellales</taxon>
        <taxon>Kickxellaceae</taxon>
        <taxon>Linderina</taxon>
    </lineage>
</organism>
<dbReference type="InterPro" id="IPR014756">
    <property type="entry name" value="Ig_E-set"/>
</dbReference>
<evidence type="ECO:0000256" key="7">
    <source>
        <dbReference type="ARBA" id="ARBA00023136"/>
    </source>
</evidence>
<dbReference type="GO" id="GO:0006620">
    <property type="term" value="P:post-translational protein targeting to endoplasmic reticulum membrane"/>
    <property type="evidence" value="ECO:0007669"/>
    <property type="project" value="TreeGrafter"/>
</dbReference>
<dbReference type="SUPFAM" id="SSF46565">
    <property type="entry name" value="Chaperone J-domain"/>
    <property type="match status" value="1"/>
</dbReference>
<dbReference type="Gene3D" id="2.60.40.150">
    <property type="entry name" value="C2 domain"/>
    <property type="match status" value="1"/>
</dbReference>
<feature type="transmembrane region" description="Helical" evidence="10">
    <location>
        <begin position="65"/>
        <end position="82"/>
    </location>
</feature>
<keyword evidence="2" id="KW-0813">Transport</keyword>
<proteinExistence type="predicted"/>
<evidence type="ECO:0000256" key="8">
    <source>
        <dbReference type="ARBA" id="ARBA00023186"/>
    </source>
</evidence>
<name>A0A1Y1WAH5_9FUNG</name>
<dbReference type="Pfam" id="PF00226">
    <property type="entry name" value="DnaJ"/>
    <property type="match status" value="1"/>
</dbReference>
<dbReference type="InterPro" id="IPR036869">
    <property type="entry name" value="J_dom_sf"/>
</dbReference>
<dbReference type="InterPro" id="IPR035892">
    <property type="entry name" value="C2_domain_sf"/>
</dbReference>
<dbReference type="RefSeq" id="XP_040744102.1">
    <property type="nucleotide sequence ID" value="XM_040890269.1"/>
</dbReference>
<dbReference type="GO" id="GO:0008320">
    <property type="term" value="F:protein transmembrane transporter activity"/>
    <property type="evidence" value="ECO:0007669"/>
    <property type="project" value="TreeGrafter"/>
</dbReference>
<dbReference type="GO" id="GO:0003723">
    <property type="term" value="F:RNA binding"/>
    <property type="evidence" value="ECO:0007669"/>
    <property type="project" value="TreeGrafter"/>
</dbReference>